<name>A0A0L9V4C3_PHAAN</name>
<reference evidence="4" key="1">
    <citation type="journal article" date="2015" name="Proc. Natl. Acad. Sci. U.S.A.">
        <title>Genome sequencing of adzuki bean (Vigna angularis) provides insight into high starch and low fat accumulation and domestication.</title>
        <authorList>
            <person name="Yang K."/>
            <person name="Tian Z."/>
            <person name="Chen C."/>
            <person name="Luo L."/>
            <person name="Zhao B."/>
            <person name="Wang Z."/>
            <person name="Yu L."/>
            <person name="Li Y."/>
            <person name="Sun Y."/>
            <person name="Li W."/>
            <person name="Chen Y."/>
            <person name="Li Y."/>
            <person name="Zhang Y."/>
            <person name="Ai D."/>
            <person name="Zhao J."/>
            <person name="Shang C."/>
            <person name="Ma Y."/>
            <person name="Wu B."/>
            <person name="Wang M."/>
            <person name="Gao L."/>
            <person name="Sun D."/>
            <person name="Zhang P."/>
            <person name="Guo F."/>
            <person name="Wang W."/>
            <person name="Li Y."/>
            <person name="Wang J."/>
            <person name="Varshney R.K."/>
            <person name="Wang J."/>
            <person name="Ling H.Q."/>
            <person name="Wan P."/>
        </authorList>
    </citation>
    <scope>NUCLEOTIDE SEQUENCE</scope>
    <source>
        <strain evidence="4">cv. Jingnong 6</strain>
    </source>
</reference>
<evidence type="ECO:0000256" key="1">
    <source>
        <dbReference type="SAM" id="MobiDB-lite"/>
    </source>
</evidence>
<dbReference type="Gramene" id="KOM49797">
    <property type="protein sequence ID" value="KOM49797"/>
    <property type="gene ID" value="LR48_Vigan08g062400"/>
</dbReference>
<organism evidence="3 4">
    <name type="scientific">Phaseolus angularis</name>
    <name type="common">Azuki bean</name>
    <name type="synonym">Vigna angularis</name>
    <dbReference type="NCBI Taxonomy" id="3914"/>
    <lineage>
        <taxon>Eukaryota</taxon>
        <taxon>Viridiplantae</taxon>
        <taxon>Streptophyta</taxon>
        <taxon>Embryophyta</taxon>
        <taxon>Tracheophyta</taxon>
        <taxon>Spermatophyta</taxon>
        <taxon>Magnoliopsida</taxon>
        <taxon>eudicotyledons</taxon>
        <taxon>Gunneridae</taxon>
        <taxon>Pentapetalae</taxon>
        <taxon>rosids</taxon>
        <taxon>fabids</taxon>
        <taxon>Fabales</taxon>
        <taxon>Fabaceae</taxon>
        <taxon>Papilionoideae</taxon>
        <taxon>50 kb inversion clade</taxon>
        <taxon>NPAAA clade</taxon>
        <taxon>indigoferoid/millettioid clade</taxon>
        <taxon>Phaseoleae</taxon>
        <taxon>Vigna</taxon>
    </lineage>
</organism>
<evidence type="ECO:0000259" key="2">
    <source>
        <dbReference type="Pfam" id="PF20167"/>
    </source>
</evidence>
<evidence type="ECO:0000313" key="3">
    <source>
        <dbReference type="EMBL" id="KOM49797.1"/>
    </source>
</evidence>
<dbReference type="Pfam" id="PF20167">
    <property type="entry name" value="Transposase_32"/>
    <property type="match status" value="1"/>
</dbReference>
<feature type="domain" description="Putative plant transposon protein" evidence="2">
    <location>
        <begin position="71"/>
        <end position="132"/>
    </location>
</feature>
<sequence>MASSLGSKRIKTTDAQTERGKKRKEQAYSNKFLSHMHERHFKTVQNRRLLMERKVGLIPLMAPQFERELGRRQWEQLASYPVPANIAVVKEFYTNARSFGADQEMYMSYVRGKRIPYDTGTINTFLGIEWTGEQC</sequence>
<dbReference type="Proteomes" id="UP000053144">
    <property type="component" value="Chromosome 8"/>
</dbReference>
<proteinExistence type="predicted"/>
<dbReference type="OMA" id="NIRHTQI"/>
<feature type="region of interest" description="Disordered" evidence="1">
    <location>
        <begin position="1"/>
        <end position="25"/>
    </location>
</feature>
<evidence type="ECO:0000313" key="4">
    <source>
        <dbReference type="Proteomes" id="UP000053144"/>
    </source>
</evidence>
<accession>A0A0L9V4C3</accession>
<gene>
    <name evidence="3" type="ORF">LR48_Vigan08g062400</name>
</gene>
<protein>
    <recommendedName>
        <fullName evidence="2">Putative plant transposon protein domain-containing protein</fullName>
    </recommendedName>
</protein>
<dbReference type="InterPro" id="IPR046796">
    <property type="entry name" value="Transposase_32_dom"/>
</dbReference>
<dbReference type="AlphaFoldDB" id="A0A0L9V4C3"/>
<dbReference type="EMBL" id="CM003378">
    <property type="protein sequence ID" value="KOM49797.1"/>
    <property type="molecule type" value="Genomic_DNA"/>
</dbReference>